<feature type="region of interest" description="Disordered" evidence="1">
    <location>
        <begin position="26"/>
        <end position="100"/>
    </location>
</feature>
<dbReference type="Proteomes" id="UP000244406">
    <property type="component" value="Unassembled WGS sequence"/>
</dbReference>
<feature type="region of interest" description="Disordered" evidence="1">
    <location>
        <begin position="506"/>
        <end position="575"/>
    </location>
</feature>
<dbReference type="GO" id="GO:0016579">
    <property type="term" value="P:protein deubiquitination"/>
    <property type="evidence" value="ECO:0007669"/>
    <property type="project" value="TreeGrafter"/>
</dbReference>
<protein>
    <recommendedName>
        <fullName evidence="2">UBA domain-containing protein</fullName>
    </recommendedName>
</protein>
<dbReference type="SUPFAM" id="SSF46934">
    <property type="entry name" value="UBA-like"/>
    <property type="match status" value="1"/>
</dbReference>
<dbReference type="AlphaFoldDB" id="A0A2V1ABG0"/>
<evidence type="ECO:0000259" key="2">
    <source>
        <dbReference type="PROSITE" id="PS50030"/>
    </source>
</evidence>
<dbReference type="InterPro" id="IPR009060">
    <property type="entry name" value="UBA-like_sf"/>
</dbReference>
<dbReference type="RefSeq" id="XP_025335101.1">
    <property type="nucleotide sequence ID" value="XM_025480801.1"/>
</dbReference>
<dbReference type="PANTHER" id="PTHR39597:SF1">
    <property type="entry name" value="UBA DOMAIN-CONTAINING PROTEIN RUP1"/>
    <property type="match status" value="1"/>
</dbReference>
<dbReference type="Pfam" id="PF22562">
    <property type="entry name" value="UBA_7"/>
    <property type="match status" value="1"/>
</dbReference>
<proteinExistence type="predicted"/>
<comment type="caution">
    <text evidence="3">The sequence shown here is derived from an EMBL/GenBank/DDBJ whole genome shotgun (WGS) entry which is preliminary data.</text>
</comment>
<feature type="compositionally biased region" description="Acidic residues" evidence="1">
    <location>
        <begin position="508"/>
        <end position="529"/>
    </location>
</feature>
<keyword evidence="4" id="KW-1185">Reference proteome</keyword>
<dbReference type="Gene3D" id="1.10.8.10">
    <property type="entry name" value="DNA helicase RuvA subunit, C-terminal domain"/>
    <property type="match status" value="1"/>
</dbReference>
<dbReference type="InterPro" id="IPR015940">
    <property type="entry name" value="UBA"/>
</dbReference>
<accession>A0A2V1ABG0</accession>
<sequence>MEMGFPREEALSALKATGHDPNKAIAYLFGELQDPQGQGTENEPIEIDSEPKSQNQYDTVDVQVPQDLPEFLGQYAQNPESQNTATEPPPVPSAPRPQISQFSQPSVDFIEVGRSEPMSSEDDGVVANRYNAISDSDSDSESLPNIKTEGHLVPQLRKKIPGYRYWVPILAALCQNKQFVDVVLSVEGDDVSAFVEELQKIVKFVQNFRQSQEWYILVDDLLRNISSTGQDDALSPEEEAIGNIYKELVDAIPQLAEVLNSNVESIEEEISNDLNLLELDSDVRKSSLYLTLNEQFWGQNFERLGVVKYRSVAPIVTIHLMDDDDNTSHPLFLREIFYPEVYSDKALEQVQKHVASAQQADHERRAISRNLIDLNFFEGKRLGHLLRQATAMLKPAHEEASEDLGNLAEQVETLREQQVDRQSEAQSTIHSVQQQMADFAGVISETPSLNKYRLQGVIMNDRWYYFRQRDVWVKMEDAELIDFEQVEADVYNCTRNGTQPVTLLYGNAEDEPDWSDYESDSDKSDDDVIEINSQSDEESPIKLGKSEETEETKGAEKDDKDDEALIDLGSSLASS</sequence>
<reference evidence="3 4" key="1">
    <citation type="submission" date="2017-12" db="EMBL/GenBank/DDBJ databases">
        <title>Genome Sequence of the Amphotericin B-resistant Candida duobushaemulonii strain, B09383.</title>
        <authorList>
            <person name="Chow N.A."/>
            <person name="Gade L."/>
            <person name="Batra D."/>
            <person name="Rowe L.A."/>
            <person name="Loparev V.N."/>
            <person name="Litvintseva A.P."/>
        </authorList>
    </citation>
    <scope>NUCLEOTIDE SEQUENCE [LARGE SCALE GENOMIC DNA]</scope>
    <source>
        <strain evidence="3 4">B09383</strain>
    </source>
</reference>
<dbReference type="PROSITE" id="PS50030">
    <property type="entry name" value="UBA"/>
    <property type="match status" value="1"/>
</dbReference>
<evidence type="ECO:0000313" key="4">
    <source>
        <dbReference type="Proteomes" id="UP000244406"/>
    </source>
</evidence>
<name>A0A2V1ABG0_9ASCO</name>
<evidence type="ECO:0000313" key="3">
    <source>
        <dbReference type="EMBL" id="PVH14161.1"/>
    </source>
</evidence>
<feature type="domain" description="UBA" evidence="2">
    <location>
        <begin position="1"/>
        <end position="31"/>
    </location>
</feature>
<dbReference type="GO" id="GO:0005634">
    <property type="term" value="C:nucleus"/>
    <property type="evidence" value="ECO:0007669"/>
    <property type="project" value="TreeGrafter"/>
</dbReference>
<feature type="compositionally biased region" description="Basic and acidic residues" evidence="1">
    <location>
        <begin position="544"/>
        <end position="558"/>
    </location>
</feature>
<dbReference type="VEuPathDB" id="FungiDB:CXQ87_002286"/>
<gene>
    <name evidence="3" type="ORF">CXQ87_002286</name>
</gene>
<organism evidence="3 4">
    <name type="scientific">Candidozyma duobushaemuli</name>
    <dbReference type="NCBI Taxonomy" id="1231522"/>
    <lineage>
        <taxon>Eukaryota</taxon>
        <taxon>Fungi</taxon>
        <taxon>Dikarya</taxon>
        <taxon>Ascomycota</taxon>
        <taxon>Saccharomycotina</taxon>
        <taxon>Pichiomycetes</taxon>
        <taxon>Metschnikowiaceae</taxon>
        <taxon>Candidozyma</taxon>
    </lineage>
</organism>
<dbReference type="InterPro" id="IPR055335">
    <property type="entry name" value="Ucp6/RUP1"/>
</dbReference>
<dbReference type="GeneID" id="37002286"/>
<dbReference type="GO" id="GO:0005829">
    <property type="term" value="C:cytosol"/>
    <property type="evidence" value="ECO:0007669"/>
    <property type="project" value="TreeGrafter"/>
</dbReference>
<evidence type="ECO:0000256" key="1">
    <source>
        <dbReference type="SAM" id="MobiDB-lite"/>
    </source>
</evidence>
<dbReference type="EMBL" id="PKFP01000001">
    <property type="protein sequence ID" value="PVH14161.1"/>
    <property type="molecule type" value="Genomic_DNA"/>
</dbReference>
<dbReference type="PANTHER" id="PTHR39597">
    <property type="entry name" value="UBA DOMAIN-CONTAINING PROTEIN RUP1"/>
    <property type="match status" value="1"/>
</dbReference>
<feature type="compositionally biased region" description="Polar residues" evidence="1">
    <location>
        <begin position="75"/>
        <end position="86"/>
    </location>
</feature>